<dbReference type="Proteomes" id="UP000257109">
    <property type="component" value="Unassembled WGS sequence"/>
</dbReference>
<dbReference type="SUPFAM" id="SSF56672">
    <property type="entry name" value="DNA/RNA polymerases"/>
    <property type="match status" value="1"/>
</dbReference>
<dbReference type="InterPro" id="IPR013103">
    <property type="entry name" value="RVT_2"/>
</dbReference>
<name>A0A371H3V7_MUCPR</name>
<dbReference type="OrthoDB" id="128382at2759"/>
<accession>A0A371H3V7</accession>
<dbReference type="EMBL" id="QJKJ01003647">
    <property type="protein sequence ID" value="RDX97469.1"/>
    <property type="molecule type" value="Genomic_DNA"/>
</dbReference>
<evidence type="ECO:0000259" key="1">
    <source>
        <dbReference type="Pfam" id="PF07727"/>
    </source>
</evidence>
<dbReference type="AlphaFoldDB" id="A0A371H3V7"/>
<sequence length="164" mass="19373">MKEEMEALEKNLTWEIVDRPKDKIVVSCRWIYIVKYKSNETLERYKARLVAKGYTQTYGIDYEETFAHVPKMNIFDVKNAFVHGDLEEEVYMEIPQDYILTMRRTRYANSKKHCMNLNSLPEHGDHILFIKHSPNGKPTLLLVYVDDMIVLGDDEIEKLNLKKS</sequence>
<evidence type="ECO:0000313" key="3">
    <source>
        <dbReference type="Proteomes" id="UP000257109"/>
    </source>
</evidence>
<comment type="caution">
    <text evidence="2">The sequence shown here is derived from an EMBL/GenBank/DDBJ whole genome shotgun (WGS) entry which is preliminary data.</text>
</comment>
<feature type="non-terminal residue" evidence="2">
    <location>
        <position position="1"/>
    </location>
</feature>
<organism evidence="2 3">
    <name type="scientific">Mucuna pruriens</name>
    <name type="common">Velvet bean</name>
    <name type="synonym">Dolichos pruriens</name>
    <dbReference type="NCBI Taxonomy" id="157652"/>
    <lineage>
        <taxon>Eukaryota</taxon>
        <taxon>Viridiplantae</taxon>
        <taxon>Streptophyta</taxon>
        <taxon>Embryophyta</taxon>
        <taxon>Tracheophyta</taxon>
        <taxon>Spermatophyta</taxon>
        <taxon>Magnoliopsida</taxon>
        <taxon>eudicotyledons</taxon>
        <taxon>Gunneridae</taxon>
        <taxon>Pentapetalae</taxon>
        <taxon>rosids</taxon>
        <taxon>fabids</taxon>
        <taxon>Fabales</taxon>
        <taxon>Fabaceae</taxon>
        <taxon>Papilionoideae</taxon>
        <taxon>50 kb inversion clade</taxon>
        <taxon>NPAAA clade</taxon>
        <taxon>indigoferoid/millettioid clade</taxon>
        <taxon>Phaseoleae</taxon>
        <taxon>Mucuna</taxon>
    </lineage>
</organism>
<dbReference type="Pfam" id="PF07727">
    <property type="entry name" value="RVT_2"/>
    <property type="match status" value="1"/>
</dbReference>
<proteinExistence type="predicted"/>
<dbReference type="InterPro" id="IPR043502">
    <property type="entry name" value="DNA/RNA_pol_sf"/>
</dbReference>
<feature type="domain" description="Reverse transcriptase Ty1/copia-type" evidence="1">
    <location>
        <begin position="12"/>
        <end position="74"/>
    </location>
</feature>
<protein>
    <recommendedName>
        <fullName evidence="1">Reverse transcriptase Ty1/copia-type domain-containing protein</fullName>
    </recommendedName>
</protein>
<gene>
    <name evidence="2" type="ORF">CR513_19756</name>
</gene>
<dbReference type="STRING" id="157652.A0A371H3V7"/>
<keyword evidence="3" id="KW-1185">Reference proteome</keyword>
<reference evidence="2" key="1">
    <citation type="submission" date="2018-05" db="EMBL/GenBank/DDBJ databases">
        <title>Draft genome of Mucuna pruriens seed.</title>
        <authorList>
            <person name="Nnadi N.E."/>
            <person name="Vos R."/>
            <person name="Hasami M.H."/>
            <person name="Devisetty U.K."/>
            <person name="Aguiy J.C."/>
        </authorList>
    </citation>
    <scope>NUCLEOTIDE SEQUENCE [LARGE SCALE GENOMIC DNA]</scope>
    <source>
        <strain evidence="2">JCA_2017</strain>
    </source>
</reference>
<evidence type="ECO:0000313" key="2">
    <source>
        <dbReference type="EMBL" id="RDX97469.1"/>
    </source>
</evidence>